<keyword evidence="1" id="KW-0472">Membrane</keyword>
<dbReference type="EMBL" id="CP092365">
    <property type="protein sequence ID" value="ULN52443.1"/>
    <property type="molecule type" value="Genomic_DNA"/>
</dbReference>
<sequence length="274" mass="28485">MNQVQAQPARRAAVRWRNGFIAATTVGLVSAVAGCFLHPLMPVAVLWLLIGGGLALAGIGAVGVHAVTAAMRYRVTTGPVQLAIAVMLLGGGAAVVAWLYGVQVWTPPGGSSAASTVVGALLPAVLLVQLATVLNAQCLVDGDADGVRFIMRGIRMRRTRIPWDDVEAIVLSSCARPDRLEIAVRTRPAAAPAPFALPGVAAPVDRRHRIVVARNRVSLDGLGAMMNRSGRDDIALLAHTPDGTSLLGYANAWARSIARYPGPAADPAPDPAVI</sequence>
<evidence type="ECO:0000313" key="2">
    <source>
        <dbReference type="EMBL" id="ULN52443.1"/>
    </source>
</evidence>
<organism evidence="2 3">
    <name type="scientific">Mycolicibacillus parakoreensis</name>
    <dbReference type="NCBI Taxonomy" id="1069221"/>
    <lineage>
        <taxon>Bacteria</taxon>
        <taxon>Bacillati</taxon>
        <taxon>Actinomycetota</taxon>
        <taxon>Actinomycetes</taxon>
        <taxon>Mycobacteriales</taxon>
        <taxon>Mycobacteriaceae</taxon>
        <taxon>Mycolicibacillus</taxon>
    </lineage>
</organism>
<feature type="transmembrane region" description="Helical" evidence="1">
    <location>
        <begin position="20"/>
        <end position="40"/>
    </location>
</feature>
<feature type="transmembrane region" description="Helical" evidence="1">
    <location>
        <begin position="113"/>
        <end position="134"/>
    </location>
</feature>
<protein>
    <submittedName>
        <fullName evidence="2">Uncharacterized protein</fullName>
    </submittedName>
</protein>
<dbReference type="Proteomes" id="UP001055200">
    <property type="component" value="Chromosome"/>
</dbReference>
<reference evidence="2" key="1">
    <citation type="submission" date="2022-08" db="EMBL/GenBank/DDBJ databases">
        <title>Complete genome sequence of 14 non-tuberculosis mycobacteria type-strains.</title>
        <authorList>
            <person name="Igarashi Y."/>
            <person name="Osugi A."/>
            <person name="Mitarai S."/>
        </authorList>
    </citation>
    <scope>NUCLEOTIDE SEQUENCE</scope>
    <source>
        <strain evidence="2">DSM 45575</strain>
    </source>
</reference>
<dbReference type="RefSeq" id="WP_240170716.1">
    <property type="nucleotide sequence ID" value="NZ_CP092365.1"/>
</dbReference>
<keyword evidence="1" id="KW-0812">Transmembrane</keyword>
<keyword evidence="1" id="KW-1133">Transmembrane helix</keyword>
<evidence type="ECO:0000256" key="1">
    <source>
        <dbReference type="SAM" id="Phobius"/>
    </source>
</evidence>
<gene>
    <name evidence="2" type="ORF">MIU77_16640</name>
</gene>
<feature type="transmembrane region" description="Helical" evidence="1">
    <location>
        <begin position="46"/>
        <end position="70"/>
    </location>
</feature>
<feature type="transmembrane region" description="Helical" evidence="1">
    <location>
        <begin position="82"/>
        <end position="101"/>
    </location>
</feature>
<evidence type="ECO:0000313" key="3">
    <source>
        <dbReference type="Proteomes" id="UP001055200"/>
    </source>
</evidence>
<keyword evidence="3" id="KW-1185">Reference proteome</keyword>
<name>A0ABY3TXJ4_9MYCO</name>
<proteinExistence type="predicted"/>
<accession>A0ABY3TXJ4</accession>